<evidence type="ECO:0000313" key="1">
    <source>
        <dbReference type="EMBL" id="WAJ28542.1"/>
    </source>
</evidence>
<name>A0ACD4NNQ8_9HYPH</name>
<reference evidence="1" key="1">
    <citation type="submission" date="2022-11" db="EMBL/GenBank/DDBJ databases">
        <title>beta-Carotene-producing bacterium, Jeongeuplla avenae sp. nov., alleviates the salt stress of Arabidopsis seedlings.</title>
        <authorList>
            <person name="Jiang L."/>
            <person name="Lee J."/>
        </authorList>
    </citation>
    <scope>NUCLEOTIDE SEQUENCE</scope>
    <source>
        <strain evidence="1">DY_R2A_6</strain>
    </source>
</reference>
<dbReference type="Proteomes" id="UP001163223">
    <property type="component" value="Chromosome"/>
</dbReference>
<gene>
    <name evidence="1" type="ORF">OXU80_27710</name>
</gene>
<protein>
    <submittedName>
        <fullName evidence="1">DUF1127 domain-containing protein</fullName>
    </submittedName>
</protein>
<evidence type="ECO:0000313" key="2">
    <source>
        <dbReference type="Proteomes" id="UP001163223"/>
    </source>
</evidence>
<sequence>MIRTALRAAARRRRAHATFRALDQLDAVLLDDIGLTRQDVEQLRPARLGRGLSRFR</sequence>
<keyword evidence="2" id="KW-1185">Reference proteome</keyword>
<proteinExistence type="predicted"/>
<dbReference type="EMBL" id="CP113520">
    <property type="protein sequence ID" value="WAJ28542.1"/>
    <property type="molecule type" value="Genomic_DNA"/>
</dbReference>
<organism evidence="1 2">
    <name type="scientific">Antarcticirhabdus aurantiaca</name>
    <dbReference type="NCBI Taxonomy" id="2606717"/>
    <lineage>
        <taxon>Bacteria</taxon>
        <taxon>Pseudomonadati</taxon>
        <taxon>Pseudomonadota</taxon>
        <taxon>Alphaproteobacteria</taxon>
        <taxon>Hyphomicrobiales</taxon>
        <taxon>Aurantimonadaceae</taxon>
        <taxon>Antarcticirhabdus</taxon>
    </lineage>
</organism>
<accession>A0ACD4NNQ8</accession>